<protein>
    <submittedName>
        <fullName evidence="1">Uncharacterized protein</fullName>
    </submittedName>
</protein>
<organism evidence="1 2">
    <name type="scientific">Limosilactobacillus mucosae</name>
    <name type="common">Lactobacillus mucosae</name>
    <dbReference type="NCBI Taxonomy" id="97478"/>
    <lineage>
        <taxon>Bacteria</taxon>
        <taxon>Bacillati</taxon>
        <taxon>Bacillota</taxon>
        <taxon>Bacilli</taxon>
        <taxon>Lactobacillales</taxon>
        <taxon>Lactobacillaceae</taxon>
        <taxon>Limosilactobacillus</taxon>
    </lineage>
</organism>
<reference evidence="1" key="1">
    <citation type="submission" date="2023-01" db="EMBL/GenBank/DDBJ databases">
        <title>Genome analysis of 13 Lactobacillus isolated from gut of wild boar.</title>
        <authorList>
            <person name="Papp P."/>
            <person name="Libisch B."/>
            <person name="Nagy T."/>
            <person name="Olasz F."/>
        </authorList>
    </citation>
    <scope>NUCLEOTIDE SEQUENCE</scope>
    <source>
        <strain evidence="1">F108</strain>
    </source>
</reference>
<comment type="caution">
    <text evidence="1">The sequence shown here is derived from an EMBL/GenBank/DDBJ whole genome shotgun (WGS) entry which is preliminary data.</text>
</comment>
<evidence type="ECO:0000313" key="1">
    <source>
        <dbReference type="EMBL" id="MDC2828450.1"/>
    </source>
</evidence>
<gene>
    <name evidence="1" type="ORF">PO158_09175</name>
</gene>
<dbReference type="AlphaFoldDB" id="A0AAJ1HTV2"/>
<accession>A0AAJ1HTV2</accession>
<dbReference type="EMBL" id="JAQOND010000032">
    <property type="protein sequence ID" value="MDC2828450.1"/>
    <property type="molecule type" value="Genomic_DNA"/>
</dbReference>
<name>A0AAJ1HTV2_LIMMU</name>
<evidence type="ECO:0000313" key="2">
    <source>
        <dbReference type="Proteomes" id="UP001218021"/>
    </source>
</evidence>
<dbReference type="RefSeq" id="WP_272207400.1">
    <property type="nucleotide sequence ID" value="NZ_JAQONC010000001.1"/>
</dbReference>
<proteinExistence type="predicted"/>
<dbReference type="Proteomes" id="UP001218021">
    <property type="component" value="Unassembled WGS sequence"/>
</dbReference>
<sequence>MNFNDESNSISVSLQNLENYCKKMERSPEQLQIEYDLTLQNYIVSSRLTGSYKKFDVQRKFLILSQAAPITNLLNTIQVIYENDPLKKIVIEAEVDDIGLVINSLKVKCYFEHSKTLDLNHALERVINSSVTAEQCNLMSVPVSSLTLNNVVDSTYRYSLTYDYHNTNHKAYREFCMNEFVEELQEITQNLNREDLIFNTNLEFSLLNREKLHFLKGVVSPKQVLDFDGESFDAHHALMILKSLNAMMSWLPKADLNEMQLKEIYSKDNKHYYQSSFLFIGTHHNRVHYEFNLTQETCNGVVNVLNNVVEHFSLLDLSNSAWNSEISVKLAINPSGVWDVKFKDYYINSLYNNDNKQISNYLAAVGEAIAPNGMIVAFNWTVDHGKTKYLKCQISFESIRESFLPMDIDKIFDAASNETFVNRRFQYMNGAYYLVHEDYSVEMRK</sequence>